<evidence type="ECO:0000256" key="3">
    <source>
        <dbReference type="ARBA" id="ARBA00004496"/>
    </source>
</evidence>
<keyword evidence="15" id="KW-1185">Reference proteome</keyword>
<keyword evidence="8 13" id="KW-0808">Transferase</keyword>
<keyword evidence="7 13" id="KW-0328">Glycosyltransferase</keyword>
<dbReference type="InterPro" id="IPR011833">
    <property type="entry name" value="Glycg_phsphrylas"/>
</dbReference>
<sequence>MSIQLDALADLMKGVSAEELKASFFHHLKYSLGLFKAEVSTHDQYMALALAIRDRMVDRMMATEARYEAAGAKRLYYLSMEFLMGRSMGNNLINLGIYDQARAMAETLGLDLEEIRNSEVDAALGNGGLGRLAACFLDSLATLGMPGYGYGINYEYGLFKQEIANGYQEEKPDHWTEKGCPWMLERTNEACMIPLYGYIEHATDRSGEYNPMWMGWKILVGIPHDMPIVGYGGNTVNYLRLYSARSSENFDMRIFNEGDYLKAVEEKMTSETVSKVLYPKDSFEAGRELRLVQEYFFTACALRDITRRVEAKGLSFNALPDMVAIQLNDTHPSLAIAELMRFLVDEKGVPWESAWDITTRTFAFTNHTLLPEAMEKWPQPLFERVLPRHLQILDEINRRFLKKVALRWPNDPVRLQQMSLFEEGPHKQVRMAHLAMAGSHSINGVAELHTHLLKTKVVNDFYNMWPSRFNNKTNGVTQRRWLLKTNPRLADLITSRIGDAWITNLDHLRELEPYAEDAEFRQAFMATKLENKTKLAALINRRARVTVDPSSLFDIHAKRIHEYKRQLLNVMHIIHQYLCVVEDGEEPEVARTYVFAGKAAPGYWAAKQYIKLINNLARVINNDRRTRGLVKVAFIPNYRVSLAEKLIPAADLSEQISTAGMEASGTGNMKFAMNGALTIGTLDGANIEIREEVGKDNIIIFGLRAEQIENHRANQSYDPWDTYRRDVRVRRVVDTFNTDLFCPQEPGLFRWIFQTLLDQGDEYFHLADLPSYIEAQEKASRLFADQDTWARKAVLNVARIGKFSSDRTIRQYADEIWNIRGYETLSPGEEQGKG</sequence>
<dbReference type="PANTHER" id="PTHR11468">
    <property type="entry name" value="GLYCOGEN PHOSPHORYLASE"/>
    <property type="match status" value="1"/>
</dbReference>
<dbReference type="PANTHER" id="PTHR11468:SF3">
    <property type="entry name" value="GLYCOGEN PHOSPHORYLASE, LIVER FORM"/>
    <property type="match status" value="1"/>
</dbReference>
<dbReference type="RefSeq" id="WP_207856336.1">
    <property type="nucleotide sequence ID" value="NZ_JAFREP010000001.1"/>
</dbReference>
<comment type="cofactor">
    <cofactor evidence="2 13">
        <name>pyridoxal 5'-phosphate</name>
        <dbReference type="ChEBI" id="CHEBI:597326"/>
    </cofactor>
</comment>
<dbReference type="GO" id="GO:0005737">
    <property type="term" value="C:cytoplasm"/>
    <property type="evidence" value="ECO:0007669"/>
    <property type="project" value="UniProtKB-SubCell"/>
</dbReference>
<dbReference type="EMBL" id="JAFREP010000001">
    <property type="protein sequence ID" value="MBO1317102.1"/>
    <property type="molecule type" value="Genomic_DNA"/>
</dbReference>
<dbReference type="InterPro" id="IPR000811">
    <property type="entry name" value="Glyco_trans_35"/>
</dbReference>
<dbReference type="SUPFAM" id="SSF53756">
    <property type="entry name" value="UDP-Glycosyltransferase/glycogen phosphorylase"/>
    <property type="match status" value="1"/>
</dbReference>
<evidence type="ECO:0000256" key="1">
    <source>
        <dbReference type="ARBA" id="ARBA00001275"/>
    </source>
</evidence>
<evidence type="ECO:0000256" key="8">
    <source>
        <dbReference type="ARBA" id="ARBA00022679"/>
    </source>
</evidence>
<evidence type="ECO:0000256" key="10">
    <source>
        <dbReference type="ARBA" id="ARBA00023277"/>
    </source>
</evidence>
<keyword evidence="6" id="KW-0021">Allosteric enzyme</keyword>
<dbReference type="InterPro" id="IPR035090">
    <property type="entry name" value="Pyridoxal_P_attach_site"/>
</dbReference>
<accession>A0A8J7U126</accession>
<dbReference type="Gene3D" id="3.40.50.2000">
    <property type="entry name" value="Glycogen Phosphorylase B"/>
    <property type="match status" value="2"/>
</dbReference>
<name>A0A8J7U126_9BACT</name>
<dbReference type="Proteomes" id="UP000664417">
    <property type="component" value="Unassembled WGS sequence"/>
</dbReference>
<gene>
    <name evidence="14" type="ORF">J3U88_01435</name>
</gene>
<comment type="function">
    <text evidence="11">Phosphorylase is an important allosteric enzyme in carbohydrate metabolism. Enzymes from different sources differ in their regulatory mechanisms and in their natural substrates. However, all known phosphorylases share catalytic and structural properties.</text>
</comment>
<proteinExistence type="inferred from homology"/>
<organism evidence="14 15">
    <name type="scientific">Acanthopleuribacter pedis</name>
    <dbReference type="NCBI Taxonomy" id="442870"/>
    <lineage>
        <taxon>Bacteria</taxon>
        <taxon>Pseudomonadati</taxon>
        <taxon>Acidobacteriota</taxon>
        <taxon>Holophagae</taxon>
        <taxon>Acanthopleuribacterales</taxon>
        <taxon>Acanthopleuribacteraceae</taxon>
        <taxon>Acanthopleuribacter</taxon>
    </lineage>
</organism>
<comment type="catalytic activity">
    <reaction evidence="1 13">
        <text>[(1-&gt;4)-alpha-D-glucosyl](n) + phosphate = [(1-&gt;4)-alpha-D-glucosyl](n-1) + alpha-D-glucose 1-phosphate</text>
        <dbReference type="Rhea" id="RHEA:41732"/>
        <dbReference type="Rhea" id="RHEA-COMP:9584"/>
        <dbReference type="Rhea" id="RHEA-COMP:9586"/>
        <dbReference type="ChEBI" id="CHEBI:15444"/>
        <dbReference type="ChEBI" id="CHEBI:43474"/>
        <dbReference type="ChEBI" id="CHEBI:58601"/>
        <dbReference type="EC" id="2.4.1.1"/>
    </reaction>
</comment>
<evidence type="ECO:0000313" key="14">
    <source>
        <dbReference type="EMBL" id="MBO1317102.1"/>
    </source>
</evidence>
<keyword evidence="5" id="KW-0963">Cytoplasm</keyword>
<dbReference type="GO" id="GO:0008184">
    <property type="term" value="F:glycogen phosphorylase activity"/>
    <property type="evidence" value="ECO:0007669"/>
    <property type="project" value="InterPro"/>
</dbReference>
<dbReference type="EC" id="2.4.1.1" evidence="13"/>
<evidence type="ECO:0000256" key="11">
    <source>
        <dbReference type="ARBA" id="ARBA00025174"/>
    </source>
</evidence>
<evidence type="ECO:0000256" key="6">
    <source>
        <dbReference type="ARBA" id="ARBA00022533"/>
    </source>
</evidence>
<dbReference type="NCBIfam" id="TIGR02093">
    <property type="entry name" value="P_ylase"/>
    <property type="match status" value="1"/>
</dbReference>
<evidence type="ECO:0000256" key="13">
    <source>
        <dbReference type="RuleBase" id="RU000587"/>
    </source>
</evidence>
<dbReference type="GO" id="GO:0005980">
    <property type="term" value="P:glycogen catabolic process"/>
    <property type="evidence" value="ECO:0007669"/>
    <property type="project" value="TreeGrafter"/>
</dbReference>
<dbReference type="FunFam" id="3.40.50.2000:FF:000003">
    <property type="entry name" value="Alpha-1,4 glucan phosphorylase"/>
    <property type="match status" value="1"/>
</dbReference>
<evidence type="ECO:0000256" key="5">
    <source>
        <dbReference type="ARBA" id="ARBA00022490"/>
    </source>
</evidence>
<dbReference type="FunFam" id="3.40.50.2000:FF:000153">
    <property type="entry name" value="Alpha-1,4 glucan phosphorylase"/>
    <property type="match status" value="1"/>
</dbReference>
<comment type="subcellular location">
    <subcellularLocation>
        <location evidence="3">Cytoplasm</location>
    </subcellularLocation>
</comment>
<comment type="similarity">
    <text evidence="4 13">Belongs to the glycogen phosphorylase family.</text>
</comment>
<protein>
    <recommendedName>
        <fullName evidence="13">Alpha-1,4 glucan phosphorylase</fullName>
        <ecNumber evidence="13">2.4.1.1</ecNumber>
    </recommendedName>
</protein>
<evidence type="ECO:0000256" key="7">
    <source>
        <dbReference type="ARBA" id="ARBA00022676"/>
    </source>
</evidence>
<reference evidence="14" key="1">
    <citation type="submission" date="2021-03" db="EMBL/GenBank/DDBJ databases">
        <authorList>
            <person name="Wang G."/>
        </authorList>
    </citation>
    <scope>NUCLEOTIDE SEQUENCE</scope>
    <source>
        <strain evidence="14">KCTC 12899</strain>
    </source>
</reference>
<evidence type="ECO:0000256" key="12">
    <source>
        <dbReference type="PIRSR" id="PIRSR000460-1"/>
    </source>
</evidence>
<evidence type="ECO:0000256" key="4">
    <source>
        <dbReference type="ARBA" id="ARBA00006047"/>
    </source>
</evidence>
<keyword evidence="9 12" id="KW-0663">Pyridoxal phosphate</keyword>
<comment type="function">
    <text evidence="13">Allosteric enzyme that catalyzes the rate-limiting step in glycogen catabolism, the phosphorolytic cleavage of glycogen to produce glucose-1-phosphate, and plays a central role in maintaining cellular and organismal glucose homeostasis.</text>
</comment>
<dbReference type="AlphaFoldDB" id="A0A8J7U126"/>
<comment type="caution">
    <text evidence="14">The sequence shown here is derived from an EMBL/GenBank/DDBJ whole genome shotgun (WGS) entry which is preliminary data.</text>
</comment>
<feature type="modified residue" description="N6-(pyridoxal phosphate)lysine" evidence="12">
    <location>
        <position position="670"/>
    </location>
</feature>
<keyword evidence="10 13" id="KW-0119">Carbohydrate metabolism</keyword>
<dbReference type="Pfam" id="PF00343">
    <property type="entry name" value="Phosphorylase"/>
    <property type="match status" value="1"/>
</dbReference>
<dbReference type="CDD" id="cd04300">
    <property type="entry name" value="GT35_Glycogen_Phosphorylase"/>
    <property type="match status" value="1"/>
</dbReference>
<evidence type="ECO:0000256" key="9">
    <source>
        <dbReference type="ARBA" id="ARBA00022898"/>
    </source>
</evidence>
<dbReference type="PIRSF" id="PIRSF000460">
    <property type="entry name" value="Pprylas_GlgP"/>
    <property type="match status" value="1"/>
</dbReference>
<dbReference type="PROSITE" id="PS00102">
    <property type="entry name" value="PHOSPHORYLASE"/>
    <property type="match status" value="1"/>
</dbReference>
<evidence type="ECO:0000256" key="2">
    <source>
        <dbReference type="ARBA" id="ARBA00001933"/>
    </source>
</evidence>
<dbReference type="GO" id="GO:0030170">
    <property type="term" value="F:pyridoxal phosphate binding"/>
    <property type="evidence" value="ECO:0007669"/>
    <property type="project" value="InterPro"/>
</dbReference>
<evidence type="ECO:0000313" key="15">
    <source>
        <dbReference type="Proteomes" id="UP000664417"/>
    </source>
</evidence>